<dbReference type="SUPFAM" id="SSF53448">
    <property type="entry name" value="Nucleotide-diphospho-sugar transferases"/>
    <property type="match status" value="1"/>
</dbReference>
<dbReference type="Pfam" id="PF13641">
    <property type="entry name" value="Glyco_tranf_2_3"/>
    <property type="match status" value="1"/>
</dbReference>
<dbReference type="PANTHER" id="PTHR43630:SF1">
    <property type="entry name" value="POLY-BETA-1,6-N-ACETYL-D-GLUCOSAMINE SYNTHASE"/>
    <property type="match status" value="1"/>
</dbReference>
<keyword evidence="2" id="KW-0328">Glycosyltransferase</keyword>
<feature type="transmembrane region" description="Helical" evidence="4">
    <location>
        <begin position="304"/>
        <end position="330"/>
    </location>
</feature>
<reference evidence="5" key="2">
    <citation type="submission" date="2021-04" db="EMBL/GenBank/DDBJ databases">
        <authorList>
            <person name="Liu J."/>
        </authorList>
    </citation>
    <scope>NUCLEOTIDE SEQUENCE</scope>
    <source>
        <strain evidence="5">BAD-6</strain>
    </source>
</reference>
<feature type="transmembrane region" description="Helical" evidence="4">
    <location>
        <begin position="12"/>
        <end position="38"/>
    </location>
</feature>
<dbReference type="AlphaFoldDB" id="A0A8J7VZX5"/>
<dbReference type="Proteomes" id="UP000675664">
    <property type="component" value="Unassembled WGS sequence"/>
</dbReference>
<dbReference type="PANTHER" id="PTHR43630">
    <property type="entry name" value="POLY-BETA-1,6-N-ACETYL-D-GLUCOSAMINE SYNTHASE"/>
    <property type="match status" value="1"/>
</dbReference>
<keyword evidence="6" id="KW-1185">Reference proteome</keyword>
<keyword evidence="4" id="KW-0812">Transmembrane</keyword>
<evidence type="ECO:0000313" key="6">
    <source>
        <dbReference type="Proteomes" id="UP000675664"/>
    </source>
</evidence>
<comment type="caution">
    <text evidence="5">The sequence shown here is derived from an EMBL/GenBank/DDBJ whole genome shotgun (WGS) entry which is preliminary data.</text>
</comment>
<dbReference type="CDD" id="cd06438">
    <property type="entry name" value="EpsO_like"/>
    <property type="match status" value="1"/>
</dbReference>
<evidence type="ECO:0000313" key="5">
    <source>
        <dbReference type="EMBL" id="MBR0598232.1"/>
    </source>
</evidence>
<proteinExistence type="inferred from homology"/>
<dbReference type="EMBL" id="JAGSND010000006">
    <property type="protein sequence ID" value="MBR0598232.1"/>
    <property type="molecule type" value="Genomic_DNA"/>
</dbReference>
<evidence type="ECO:0000256" key="1">
    <source>
        <dbReference type="ARBA" id="ARBA00006739"/>
    </source>
</evidence>
<name>A0A8J7VZX5_9FIRM</name>
<comment type="similarity">
    <text evidence="1">Belongs to the glycosyltransferase 2 family.</text>
</comment>
<dbReference type="RefSeq" id="WP_227018362.1">
    <property type="nucleotide sequence ID" value="NZ_JAGSND010000006.1"/>
</dbReference>
<accession>A0A8J7VZX5</accession>
<reference evidence="5" key="1">
    <citation type="submission" date="2021-04" db="EMBL/GenBank/DDBJ databases">
        <title>Sinoanaerobacter chloroacetimidivorans sp. nov., an obligate anaerobic bacterium isolated from anaerobic sludge.</title>
        <authorList>
            <person name="Bao Y."/>
        </authorList>
    </citation>
    <scope>NUCLEOTIDE SEQUENCE</scope>
    <source>
        <strain evidence="5">BAD-6</strain>
    </source>
</reference>
<protein>
    <submittedName>
        <fullName evidence="5">Glycosyltransferase family 2 protein</fullName>
    </submittedName>
</protein>
<dbReference type="InterPro" id="IPR029044">
    <property type="entry name" value="Nucleotide-diphossugar_trans"/>
</dbReference>
<evidence type="ECO:0000256" key="4">
    <source>
        <dbReference type="SAM" id="Phobius"/>
    </source>
</evidence>
<keyword evidence="4" id="KW-1133">Transmembrane helix</keyword>
<keyword evidence="4" id="KW-0472">Membrane</keyword>
<dbReference type="Gene3D" id="3.90.550.10">
    <property type="entry name" value="Spore Coat Polysaccharide Biosynthesis Protein SpsA, Chain A"/>
    <property type="match status" value="1"/>
</dbReference>
<evidence type="ECO:0000256" key="2">
    <source>
        <dbReference type="ARBA" id="ARBA00022676"/>
    </source>
</evidence>
<keyword evidence="3" id="KW-0808">Transferase</keyword>
<feature type="transmembrane region" description="Helical" evidence="4">
    <location>
        <begin position="342"/>
        <end position="367"/>
    </location>
</feature>
<evidence type="ECO:0000256" key="3">
    <source>
        <dbReference type="ARBA" id="ARBA00022679"/>
    </source>
</evidence>
<feature type="transmembrane region" description="Helical" evidence="4">
    <location>
        <begin position="379"/>
        <end position="398"/>
    </location>
</feature>
<organism evidence="5 6">
    <name type="scientific">Sinanaerobacter chloroacetimidivorans</name>
    <dbReference type="NCBI Taxonomy" id="2818044"/>
    <lineage>
        <taxon>Bacteria</taxon>
        <taxon>Bacillati</taxon>
        <taxon>Bacillota</taxon>
        <taxon>Clostridia</taxon>
        <taxon>Peptostreptococcales</taxon>
        <taxon>Anaerovoracaceae</taxon>
        <taxon>Sinanaerobacter</taxon>
    </lineage>
</organism>
<gene>
    <name evidence="5" type="ORF">KCX82_10135</name>
</gene>
<sequence>MNVIPFTLYHSVTFLLWACSFVMVIYAGYYGIVTLFALKKCKEIPTAAPKHRFAVLIAARNEAQVIGNLVYSLKQQNYPKDLYEIFVIPNNCTDNTREAALKAGATILDCKIKVRQKGQVLQFAINEILKNRNHFDSFCIFDADNLADPDFLQEMNQALCSGIKVAQGYRDSKNPLDTIISANHTIYYYSINRLYNHARSVLGLSAVINGTGFMVSAETIKDLGGWNTVTMTEDLEFCALCALNGIRIGWVPKAVFYDEQPLTFSQSWHQRMRWSTGMQQCLSFYWRPLLKAAAKRRSLLCTDLLLMFTATHMQIAGFLSFLLTITLTVLHISYNLFPQTDLAFKLFISFDTSYATSLLIAVSVLLLENKNPLPMLKGILTAWFFIASWIPINCICLFKKDTEWKQIEHTRSLALSDLPIS</sequence>
<dbReference type="GO" id="GO:0016757">
    <property type="term" value="F:glycosyltransferase activity"/>
    <property type="evidence" value="ECO:0007669"/>
    <property type="project" value="UniProtKB-KW"/>
</dbReference>